<protein>
    <recommendedName>
        <fullName evidence="6">C-factor</fullName>
    </recommendedName>
</protein>
<keyword evidence="2" id="KW-0560">Oxidoreductase</keyword>
<evidence type="ECO:0000256" key="2">
    <source>
        <dbReference type="ARBA" id="ARBA00023002"/>
    </source>
</evidence>
<organism evidence="4 5">
    <name type="scientific">Hermetia illucens</name>
    <name type="common">Black soldier fly</name>
    <dbReference type="NCBI Taxonomy" id="343691"/>
    <lineage>
        <taxon>Eukaryota</taxon>
        <taxon>Metazoa</taxon>
        <taxon>Ecdysozoa</taxon>
        <taxon>Arthropoda</taxon>
        <taxon>Hexapoda</taxon>
        <taxon>Insecta</taxon>
        <taxon>Pterygota</taxon>
        <taxon>Neoptera</taxon>
        <taxon>Endopterygota</taxon>
        <taxon>Diptera</taxon>
        <taxon>Brachycera</taxon>
        <taxon>Stratiomyomorpha</taxon>
        <taxon>Stratiomyidae</taxon>
        <taxon>Hermetiinae</taxon>
        <taxon>Hermetia</taxon>
    </lineage>
</organism>
<dbReference type="PRINTS" id="PR00081">
    <property type="entry name" value="GDHRDH"/>
</dbReference>
<dbReference type="CDD" id="cd05325">
    <property type="entry name" value="carb_red_sniffer_like_SDR_c"/>
    <property type="match status" value="1"/>
</dbReference>
<accession>A0A7R8UZJ6</accession>
<evidence type="ECO:0008006" key="6">
    <source>
        <dbReference type="Google" id="ProtNLM"/>
    </source>
</evidence>
<dbReference type="Proteomes" id="UP000594454">
    <property type="component" value="Chromosome 5"/>
</dbReference>
<evidence type="ECO:0000256" key="1">
    <source>
        <dbReference type="ARBA" id="ARBA00022857"/>
    </source>
</evidence>
<keyword evidence="5" id="KW-1185">Reference proteome</keyword>
<dbReference type="InParanoid" id="A0A7R8UZJ6"/>
<dbReference type="OMA" id="GIGLEYC"/>
<dbReference type="InterPro" id="IPR002347">
    <property type="entry name" value="SDR_fam"/>
</dbReference>
<dbReference type="PANTHER" id="PTHR43544:SF7">
    <property type="entry name" value="NADB-LER2"/>
    <property type="match status" value="1"/>
</dbReference>
<dbReference type="GO" id="GO:0005737">
    <property type="term" value="C:cytoplasm"/>
    <property type="evidence" value="ECO:0007669"/>
    <property type="project" value="TreeGrafter"/>
</dbReference>
<reference evidence="4 5" key="1">
    <citation type="submission" date="2020-11" db="EMBL/GenBank/DDBJ databases">
        <authorList>
            <person name="Wallbank WR R."/>
            <person name="Pardo Diaz C."/>
            <person name="Kozak K."/>
            <person name="Martin S."/>
            <person name="Jiggins C."/>
            <person name="Moest M."/>
            <person name="Warren A I."/>
            <person name="Generalovic N T."/>
            <person name="Byers J.R.P. K."/>
            <person name="Montejo-Kovacevich G."/>
            <person name="Yen C E."/>
        </authorList>
    </citation>
    <scope>NUCLEOTIDE SEQUENCE [LARGE SCALE GENOMIC DNA]</scope>
</reference>
<dbReference type="Pfam" id="PF00106">
    <property type="entry name" value="adh_short"/>
    <property type="match status" value="1"/>
</dbReference>
<dbReference type="AlphaFoldDB" id="A0A7R8UZJ6"/>
<dbReference type="FunCoup" id="A0A7R8UZJ6">
    <property type="interactions" value="69"/>
</dbReference>
<sequence length="247" mass="26569">MNSILITGCNRGLGLGLVKSLAKLPKPPQHIFATCRDAEQAVELKQFADSCKNVHILQIDLLNFEAYDNLLAQVSSIVGDKGLNVLINNAGVAPKSVRINMTNQKDIINTLTTNVVVPIMFAKACIPLLQKASEINGSKSMGVERAAIINMSSILGSIEANTDGGLYAYRTSKAALNAATKSLSIDLSKNKILCMSMHPGWVKTDMGGKNAPLDVETSCGGMVKTIMELNESHNGGFYQYDGKKLPW</sequence>
<dbReference type="GO" id="GO:0004090">
    <property type="term" value="F:carbonyl reductase (NADPH) activity"/>
    <property type="evidence" value="ECO:0007669"/>
    <property type="project" value="TreeGrafter"/>
</dbReference>
<dbReference type="EMBL" id="LR899013">
    <property type="protein sequence ID" value="CAD7089818.1"/>
    <property type="molecule type" value="Genomic_DNA"/>
</dbReference>
<proteinExistence type="inferred from homology"/>
<dbReference type="PRINTS" id="PR00080">
    <property type="entry name" value="SDRFAMILY"/>
</dbReference>
<gene>
    <name evidence="4" type="ORF">HERILL_LOCUS12345</name>
</gene>
<evidence type="ECO:0000256" key="3">
    <source>
        <dbReference type="RuleBase" id="RU000363"/>
    </source>
</evidence>
<dbReference type="InterPro" id="IPR036291">
    <property type="entry name" value="NAD(P)-bd_dom_sf"/>
</dbReference>
<keyword evidence="1" id="KW-0521">NADP</keyword>
<dbReference type="PANTHER" id="PTHR43544">
    <property type="entry name" value="SHORT-CHAIN DEHYDROGENASE/REDUCTASE"/>
    <property type="match status" value="1"/>
</dbReference>
<comment type="similarity">
    <text evidence="3">Belongs to the short-chain dehydrogenases/reductases (SDR) family.</text>
</comment>
<name>A0A7R8UZJ6_HERIL</name>
<dbReference type="InterPro" id="IPR051468">
    <property type="entry name" value="Fungal_SecMetab_SDRs"/>
</dbReference>
<dbReference type="SUPFAM" id="SSF51735">
    <property type="entry name" value="NAD(P)-binding Rossmann-fold domains"/>
    <property type="match status" value="1"/>
</dbReference>
<evidence type="ECO:0000313" key="4">
    <source>
        <dbReference type="EMBL" id="CAD7089818.1"/>
    </source>
</evidence>
<evidence type="ECO:0000313" key="5">
    <source>
        <dbReference type="Proteomes" id="UP000594454"/>
    </source>
</evidence>
<dbReference type="OrthoDB" id="5296at2759"/>
<dbReference type="Gene3D" id="3.40.50.720">
    <property type="entry name" value="NAD(P)-binding Rossmann-like Domain"/>
    <property type="match status" value="1"/>
</dbReference>